<dbReference type="Pfam" id="PF05168">
    <property type="entry name" value="HEPN"/>
    <property type="match status" value="1"/>
</dbReference>
<dbReference type="Gene3D" id="1.20.120.330">
    <property type="entry name" value="Nucleotidyltransferases domain 2"/>
    <property type="match status" value="1"/>
</dbReference>
<proteinExistence type="predicted"/>
<name>A0A7J3Z6K8_9CREN</name>
<reference evidence="2" key="1">
    <citation type="journal article" date="2020" name="mSystems">
        <title>Genome- and Community-Level Interaction Insights into Carbon Utilization and Element Cycling Functions of Hydrothermarchaeota in Hydrothermal Sediment.</title>
        <authorList>
            <person name="Zhou Z."/>
            <person name="Liu Y."/>
            <person name="Xu W."/>
            <person name="Pan J."/>
            <person name="Luo Z.H."/>
            <person name="Li M."/>
        </authorList>
    </citation>
    <scope>NUCLEOTIDE SEQUENCE [LARGE SCALE GENOMIC DNA]</scope>
    <source>
        <strain evidence="2">SpSt-1105</strain>
    </source>
</reference>
<dbReference type="PROSITE" id="PS50910">
    <property type="entry name" value="HEPN"/>
    <property type="match status" value="1"/>
</dbReference>
<accession>A0A7J3Z6K8</accession>
<dbReference type="SMART" id="SM00748">
    <property type="entry name" value="HEPN"/>
    <property type="match status" value="1"/>
</dbReference>
<gene>
    <name evidence="2" type="ORF">ENM66_00615</name>
</gene>
<dbReference type="SUPFAM" id="SSF81593">
    <property type="entry name" value="Nucleotidyltransferase substrate binding subunit/domain"/>
    <property type="match status" value="1"/>
</dbReference>
<organism evidence="2">
    <name type="scientific">Ignisphaera aggregans</name>
    <dbReference type="NCBI Taxonomy" id="334771"/>
    <lineage>
        <taxon>Archaea</taxon>
        <taxon>Thermoproteota</taxon>
        <taxon>Thermoprotei</taxon>
        <taxon>Desulfurococcales</taxon>
        <taxon>Desulfurococcaceae</taxon>
        <taxon>Ignisphaera</taxon>
    </lineage>
</organism>
<evidence type="ECO:0000259" key="1">
    <source>
        <dbReference type="PROSITE" id="PS50910"/>
    </source>
</evidence>
<protein>
    <submittedName>
        <fullName evidence="2">HEPN domain-containing protein</fullName>
    </submittedName>
</protein>
<dbReference type="AlphaFoldDB" id="A0A7J3Z6K8"/>
<sequence>MSFSYWGLLWRRARRFMVRAERDLAEGDFDGACFNSEQALQLAIKAAIYRVFGIRMRIHSAKALLAQLRNMLYEADRGDLADAIGDLISSHRRELEILEESYIERVDMVSIVYLESQGKACVDVAKKVLEVLNRIEVELTKKSS</sequence>
<comment type="caution">
    <text evidence="2">The sequence shown here is derived from an EMBL/GenBank/DDBJ whole genome shotgun (WGS) entry which is preliminary data.</text>
</comment>
<dbReference type="EMBL" id="DRYQ01000008">
    <property type="protein sequence ID" value="HHQ49843.1"/>
    <property type="molecule type" value="Genomic_DNA"/>
</dbReference>
<evidence type="ECO:0000313" key="2">
    <source>
        <dbReference type="EMBL" id="HHQ49843.1"/>
    </source>
</evidence>
<feature type="domain" description="HEPN" evidence="1">
    <location>
        <begin position="10"/>
        <end position="135"/>
    </location>
</feature>
<dbReference type="InterPro" id="IPR007842">
    <property type="entry name" value="HEPN_dom"/>
</dbReference>